<dbReference type="InterPro" id="IPR006311">
    <property type="entry name" value="TAT_signal"/>
</dbReference>
<evidence type="ECO:0000256" key="11">
    <source>
        <dbReference type="ARBA" id="ARBA00033775"/>
    </source>
</evidence>
<feature type="domain" description="Dyp-type peroxidase N-terminal" evidence="14">
    <location>
        <begin position="58"/>
        <end position="215"/>
    </location>
</feature>
<accession>A0ABX7GTQ8</accession>
<comment type="similarity">
    <text evidence="2">Belongs to the DyP-type peroxidase family. EfeB subfamily.</text>
</comment>
<dbReference type="InterPro" id="IPR048327">
    <property type="entry name" value="Dyp_perox_N"/>
</dbReference>
<dbReference type="EMBL" id="CP064030">
    <property type="protein sequence ID" value="QRN53828.1"/>
    <property type="molecule type" value="Genomic_DNA"/>
</dbReference>
<dbReference type="InterPro" id="IPR006314">
    <property type="entry name" value="Dyp_peroxidase"/>
</dbReference>
<keyword evidence="3 13" id="KW-0575">Peroxidase</keyword>
<protein>
    <recommendedName>
        <fullName evidence="10 13">Deferrochelatase</fullName>
        <ecNumber evidence="13">1.11.1.-</ecNumber>
    </recommendedName>
    <alternativeName>
        <fullName evidence="11 13">Peroxidase EfeB</fullName>
    </alternativeName>
</protein>
<proteinExistence type="inferred from homology"/>
<evidence type="ECO:0000256" key="7">
    <source>
        <dbReference type="ARBA" id="ARBA00023002"/>
    </source>
</evidence>
<dbReference type="InterPro" id="IPR011008">
    <property type="entry name" value="Dimeric_a/b-barrel"/>
</dbReference>
<keyword evidence="7 13" id="KW-0560">Oxidoreductase</keyword>
<dbReference type="PROSITE" id="PS51318">
    <property type="entry name" value="TAT"/>
    <property type="match status" value="1"/>
</dbReference>
<evidence type="ECO:0000256" key="6">
    <source>
        <dbReference type="ARBA" id="ARBA00022729"/>
    </source>
</evidence>
<dbReference type="InterPro" id="IPR006313">
    <property type="entry name" value="EfeB/EfeN"/>
</dbReference>
<comment type="subcellular location">
    <subcellularLocation>
        <location evidence="1">Cell envelope</location>
    </subcellularLocation>
    <subcellularLocation>
        <location evidence="13">Periplasm</location>
    </subcellularLocation>
</comment>
<sequence>MSHADDSHQPGRRRFLATAATAATVAATATAPVASAHRVLSNPAADDSDIVPFWGDYQAGIATPQQGHVYFAAFDLTTDKRDDVIAMLRAWTDASARMTQGQPAAPLNDDLSTEAADSGEAVGLSPHRLTLTFGFGPGFFATKDGVDRFGVGKHRPQALVDLPRFNGDQLVAERTGGDVCVQACADDPQVAFHAVRQLTRLAYASAKLRWAQPGFLAAQKDKGTPRNLMGFKDGTMNPPINSPAMMNQYVWAGDEADWMKQGSYLVARPIRIALEHWDRMKLGFQEQVMGRHKDTGAPLGSKNEKDGLNLDANDADGNPLIPDNSHVRLGAPAVNDGAQILRRSYSYDNGLSFTAERWPPWRQAMEFDAGLLFLCYQKDPRTGFIKIFENMSKFDMMNQFVTHIGGGVFACPPGVKQGGYIGQPLFEMA</sequence>
<evidence type="ECO:0000256" key="4">
    <source>
        <dbReference type="ARBA" id="ARBA00022617"/>
    </source>
</evidence>
<keyword evidence="8 13" id="KW-0408">Iron</keyword>
<evidence type="ECO:0000256" key="5">
    <source>
        <dbReference type="ARBA" id="ARBA00022723"/>
    </source>
</evidence>
<evidence type="ECO:0000256" key="9">
    <source>
        <dbReference type="ARBA" id="ARBA00023239"/>
    </source>
</evidence>
<evidence type="ECO:0000259" key="15">
    <source>
        <dbReference type="Pfam" id="PF20628"/>
    </source>
</evidence>
<dbReference type="PANTHER" id="PTHR30521">
    <property type="entry name" value="DEFERROCHELATASE/PEROXIDASE"/>
    <property type="match status" value="1"/>
</dbReference>
<comment type="cofactor">
    <cofactor evidence="13">
        <name>heme b</name>
        <dbReference type="ChEBI" id="CHEBI:60344"/>
    </cofactor>
    <text evidence="13">Binds 1 heme b (iron(II)-protoporphyrin IX) group non-covalently per subunit.</text>
</comment>
<evidence type="ECO:0000256" key="10">
    <source>
        <dbReference type="ARBA" id="ARBA00033771"/>
    </source>
</evidence>
<dbReference type="PROSITE" id="PS51404">
    <property type="entry name" value="DYP_PEROXIDASE"/>
    <property type="match status" value="1"/>
</dbReference>
<keyword evidence="17" id="KW-1185">Reference proteome</keyword>
<evidence type="ECO:0000313" key="16">
    <source>
        <dbReference type="EMBL" id="QRN53828.1"/>
    </source>
</evidence>
<evidence type="ECO:0000256" key="1">
    <source>
        <dbReference type="ARBA" id="ARBA00004196"/>
    </source>
</evidence>
<keyword evidence="13" id="KW-0574">Periplasm</keyword>
<dbReference type="Proteomes" id="UP000663181">
    <property type="component" value="Chromosome"/>
</dbReference>
<feature type="domain" description="Dyp-type peroxidase C-terminal" evidence="15">
    <location>
        <begin position="224"/>
        <end position="416"/>
    </location>
</feature>
<keyword evidence="4 13" id="KW-0349">Heme</keyword>
<keyword evidence="5 13" id="KW-0479">Metal-binding</keyword>
<evidence type="ECO:0000256" key="2">
    <source>
        <dbReference type="ARBA" id="ARBA00005365"/>
    </source>
</evidence>
<organism evidence="16 17">
    <name type="scientific">Dyella caseinilytica</name>
    <dbReference type="NCBI Taxonomy" id="1849581"/>
    <lineage>
        <taxon>Bacteria</taxon>
        <taxon>Pseudomonadati</taxon>
        <taxon>Pseudomonadota</taxon>
        <taxon>Gammaproteobacteria</taxon>
        <taxon>Lysobacterales</taxon>
        <taxon>Rhodanobacteraceae</taxon>
        <taxon>Dyella</taxon>
    </lineage>
</organism>
<dbReference type="InterPro" id="IPR048328">
    <property type="entry name" value="Dyp_perox_C"/>
</dbReference>
<evidence type="ECO:0000256" key="13">
    <source>
        <dbReference type="RuleBase" id="RU365017"/>
    </source>
</evidence>
<dbReference type="NCBIfam" id="TIGR01412">
    <property type="entry name" value="tat_substr_1"/>
    <property type="match status" value="1"/>
</dbReference>
<evidence type="ECO:0000259" key="14">
    <source>
        <dbReference type="Pfam" id="PF04261"/>
    </source>
</evidence>
<dbReference type="SUPFAM" id="SSF54909">
    <property type="entry name" value="Dimeric alpha+beta barrel"/>
    <property type="match status" value="1"/>
</dbReference>
<comment type="catalytic activity">
    <reaction evidence="12">
        <text>heme b + 2 H(+) = protoporphyrin IX + Fe(2+)</text>
        <dbReference type="Rhea" id="RHEA:22584"/>
        <dbReference type="ChEBI" id="CHEBI:15378"/>
        <dbReference type="ChEBI" id="CHEBI:29033"/>
        <dbReference type="ChEBI" id="CHEBI:57306"/>
        <dbReference type="ChEBI" id="CHEBI:60344"/>
        <dbReference type="EC" id="4.98.1.1"/>
    </reaction>
    <physiologicalReaction direction="left-to-right" evidence="12">
        <dbReference type="Rhea" id="RHEA:22585"/>
    </physiologicalReaction>
</comment>
<dbReference type="EC" id="1.11.1.-" evidence="13"/>
<dbReference type="Pfam" id="PF20628">
    <property type="entry name" value="Dyp_perox_C"/>
    <property type="match status" value="1"/>
</dbReference>
<comment type="subunit">
    <text evidence="13">Homodimer. Part of a ferrous iron transporter composed of EfeU, EfeO and EfeB.</text>
</comment>
<evidence type="ECO:0000313" key="17">
    <source>
        <dbReference type="Proteomes" id="UP000663181"/>
    </source>
</evidence>
<keyword evidence="6" id="KW-0732">Signal</keyword>
<evidence type="ECO:0000256" key="3">
    <source>
        <dbReference type="ARBA" id="ARBA00022559"/>
    </source>
</evidence>
<evidence type="ECO:0000256" key="8">
    <source>
        <dbReference type="ARBA" id="ARBA00023004"/>
    </source>
</evidence>
<dbReference type="Pfam" id="PF04261">
    <property type="entry name" value="Dyp_perox_N"/>
    <property type="match status" value="1"/>
</dbReference>
<reference evidence="16 17" key="1">
    <citation type="submission" date="2020-10" db="EMBL/GenBank/DDBJ databases">
        <title>Phylogeny of dyella-like bacteria.</title>
        <authorList>
            <person name="Fu J."/>
        </authorList>
    </citation>
    <scope>NUCLEOTIDE SEQUENCE [LARGE SCALE GENOMIC DNA]</scope>
    <source>
        <strain evidence="16 17">DHOB09</strain>
    </source>
</reference>
<dbReference type="PANTHER" id="PTHR30521:SF4">
    <property type="entry name" value="DEFERROCHELATASE"/>
    <property type="match status" value="1"/>
</dbReference>
<dbReference type="RefSeq" id="WP_188796101.1">
    <property type="nucleotide sequence ID" value="NZ_BMIZ01000001.1"/>
</dbReference>
<comment type="function">
    <text evidence="13">Involved in the recovery of exogenous heme iron. Extracts iron from heme while preserving the protoporphyrin ring intact.</text>
</comment>
<keyword evidence="9" id="KW-0456">Lyase</keyword>
<gene>
    <name evidence="16" type="primary">efeB</name>
    <name evidence="16" type="ORF">ISN74_20950</name>
</gene>
<dbReference type="NCBIfam" id="TIGR01413">
    <property type="entry name" value="Dyp_perox_fam"/>
    <property type="match status" value="1"/>
</dbReference>
<evidence type="ECO:0000256" key="12">
    <source>
        <dbReference type="ARBA" id="ARBA00048856"/>
    </source>
</evidence>
<name>A0ABX7GTQ8_9GAMM</name>